<evidence type="ECO:0000313" key="1">
    <source>
        <dbReference type="EMBL" id="MCF0263089.1"/>
    </source>
</evidence>
<name>A0A8X8GGY0_ACIGI</name>
<accession>A0A8X8GGY0</accession>
<protein>
    <submittedName>
        <fullName evidence="1">Uncharacterized protein</fullName>
    </submittedName>
</protein>
<evidence type="ECO:0000313" key="2">
    <source>
        <dbReference type="Proteomes" id="UP000887320"/>
    </source>
</evidence>
<sequence>MNNQCINIAISGLGLTTSDDLKIRLRKILPTNIGINWTSVSDQNINCILINEQFFENNNIQNIIQNKNIPYLKISKHSEHKESAEDNLLCIPIYDEFTLKNWVNIKLLHKTETEQSELSQTPDDEADDQLEIKEIDFFAALFHHDSRKVILNDHLGTIAIIDHHAHLAWLEATREEYQTDRSIHYTAAVTADFIKVSRKRQFNLENWLFNLIWKNPNLITVPAADKYYRLKFWVQPNELDKKLLLQLSACFISGAEIQHVSDKLNIPVTTVQHFVAANLAIHNAELISAKESLFDKTSSDTEQTEEKGILKSFFNKLKSRFKF</sequence>
<comment type="caution">
    <text evidence="1">The sequence shown here is derived from an EMBL/GenBank/DDBJ whole genome shotgun (WGS) entry which is preliminary data.</text>
</comment>
<proteinExistence type="predicted"/>
<dbReference type="AlphaFoldDB" id="A0A8X8GGY0"/>
<dbReference type="RefSeq" id="WP_056514772.1">
    <property type="nucleotide sequence ID" value="NZ_JAHWXT010000001.1"/>
</dbReference>
<dbReference type="Proteomes" id="UP000887320">
    <property type="component" value="Unassembled WGS sequence"/>
</dbReference>
<reference evidence="1" key="1">
    <citation type="submission" date="2021-07" db="EMBL/GenBank/DDBJ databases">
        <authorList>
            <person name="Fernandez M."/>
            <person name="Pereira P."/>
            <person name="Torres Tejerizo G.A."/>
            <person name="Gonzalez P."/>
            <person name="Agostini E."/>
        </authorList>
    </citation>
    <scope>NUCLEOTIDE SEQUENCE</scope>
    <source>
        <strain evidence="1">SFC 500-1A</strain>
    </source>
</reference>
<gene>
    <name evidence="1" type="ORF">KW868_01180</name>
</gene>
<organism evidence="1 2">
    <name type="scientific">Acinetobacter guillouiae</name>
    <name type="common">Acinetobacter genomosp. 11</name>
    <dbReference type="NCBI Taxonomy" id="106649"/>
    <lineage>
        <taxon>Bacteria</taxon>
        <taxon>Pseudomonadati</taxon>
        <taxon>Pseudomonadota</taxon>
        <taxon>Gammaproteobacteria</taxon>
        <taxon>Moraxellales</taxon>
        <taxon>Moraxellaceae</taxon>
        <taxon>Acinetobacter</taxon>
    </lineage>
</organism>
<dbReference type="EMBL" id="JAHWXT010000001">
    <property type="protein sequence ID" value="MCF0263089.1"/>
    <property type="molecule type" value="Genomic_DNA"/>
</dbReference>